<reference evidence="2" key="1">
    <citation type="submission" date="2021-01" db="EMBL/GenBank/DDBJ databases">
        <authorList>
            <person name="Lovell J.T."/>
            <person name="Bentley N."/>
            <person name="Bhattarai G."/>
            <person name="Jenkins J.W."/>
            <person name="Sreedasyam A."/>
            <person name="Alarcon Y."/>
            <person name="Bock C."/>
            <person name="Boston L."/>
            <person name="Carlson J."/>
            <person name="Cervantes K."/>
            <person name="Clermont K."/>
            <person name="Krom N."/>
            <person name="Kubenka K."/>
            <person name="Mamidi S."/>
            <person name="Mattison C."/>
            <person name="Monteros M."/>
            <person name="Pisani C."/>
            <person name="Plott C."/>
            <person name="Rajasekar S."/>
            <person name="Rhein H.S."/>
            <person name="Rohla C."/>
            <person name="Song M."/>
            <person name="Hilaire R.S."/>
            <person name="Shu S."/>
            <person name="Wells L."/>
            <person name="Wang X."/>
            <person name="Webber J."/>
            <person name="Heerema R.J."/>
            <person name="Klein P."/>
            <person name="Conner P."/>
            <person name="Grauke L."/>
            <person name="Grimwood J."/>
            <person name="Schmutz J."/>
            <person name="Randall J.J."/>
        </authorList>
    </citation>
    <scope>NUCLEOTIDE SEQUENCE</scope>
    <source>
        <tissue evidence="2">Leaf</tissue>
    </source>
</reference>
<sequence length="125" mass="13758">MNSLFSGSSSGEQASAEYHLVNLDKLMDDVKSVTDKLNELDGLDQDVPSGPDHAKAFKDLQSRMINAADVALALQKAKLIKVTLETKLIKDQHDRLNRLNGSFFPILIVTSVLALMIILIAQAFY</sequence>
<dbReference type="AlphaFoldDB" id="A0A922E1C1"/>
<organism evidence="2 3">
    <name type="scientific">Carya illinoinensis</name>
    <name type="common">Pecan</name>
    <dbReference type="NCBI Taxonomy" id="32201"/>
    <lineage>
        <taxon>Eukaryota</taxon>
        <taxon>Viridiplantae</taxon>
        <taxon>Streptophyta</taxon>
        <taxon>Embryophyta</taxon>
        <taxon>Tracheophyta</taxon>
        <taxon>Spermatophyta</taxon>
        <taxon>Magnoliopsida</taxon>
        <taxon>eudicotyledons</taxon>
        <taxon>Gunneridae</taxon>
        <taxon>Pentapetalae</taxon>
        <taxon>rosids</taxon>
        <taxon>fabids</taxon>
        <taxon>Fagales</taxon>
        <taxon>Juglandaceae</taxon>
        <taxon>Carya</taxon>
    </lineage>
</organism>
<gene>
    <name evidence="2" type="ORF">I3842_09G021700</name>
</gene>
<dbReference type="Proteomes" id="UP000811246">
    <property type="component" value="Chromosome 9"/>
</dbReference>
<name>A0A922E1C1_CARIL</name>
<evidence type="ECO:0000256" key="1">
    <source>
        <dbReference type="SAM" id="Phobius"/>
    </source>
</evidence>
<dbReference type="EMBL" id="CM031833">
    <property type="protein sequence ID" value="KAG6693842.1"/>
    <property type="molecule type" value="Genomic_DNA"/>
</dbReference>
<keyword evidence="1" id="KW-0472">Membrane</keyword>
<keyword evidence="1" id="KW-0812">Transmembrane</keyword>
<evidence type="ECO:0000313" key="2">
    <source>
        <dbReference type="EMBL" id="KAG6693842.1"/>
    </source>
</evidence>
<protein>
    <submittedName>
        <fullName evidence="2">Uncharacterized protein</fullName>
    </submittedName>
</protein>
<proteinExistence type="predicted"/>
<dbReference type="OrthoDB" id="1721651at2759"/>
<evidence type="ECO:0000313" key="3">
    <source>
        <dbReference type="Proteomes" id="UP000811246"/>
    </source>
</evidence>
<comment type="caution">
    <text evidence="2">The sequence shown here is derived from an EMBL/GenBank/DDBJ whole genome shotgun (WGS) entry which is preliminary data.</text>
</comment>
<feature type="transmembrane region" description="Helical" evidence="1">
    <location>
        <begin position="103"/>
        <end position="124"/>
    </location>
</feature>
<accession>A0A922E1C1</accession>
<keyword evidence="1" id="KW-1133">Transmembrane helix</keyword>